<evidence type="ECO:0000313" key="2">
    <source>
        <dbReference type="EMBL" id="KAK4805887.1"/>
    </source>
</evidence>
<reference evidence="2 3" key="1">
    <citation type="journal article" date="2023" name="J. Hered.">
        <title>Chromosome-level genome of the wood stork (Mycteria americana) provides insight into avian chromosome evolution.</title>
        <authorList>
            <person name="Flamio R. Jr."/>
            <person name="Ramstad K.M."/>
        </authorList>
    </citation>
    <scope>NUCLEOTIDE SEQUENCE [LARGE SCALE GENOMIC DNA]</scope>
    <source>
        <strain evidence="2">JAX WOST 10</strain>
    </source>
</reference>
<dbReference type="Gene3D" id="3.60.10.10">
    <property type="entry name" value="Endonuclease/exonuclease/phosphatase"/>
    <property type="match status" value="1"/>
</dbReference>
<feature type="compositionally biased region" description="Basic and acidic residues" evidence="1">
    <location>
        <begin position="356"/>
        <end position="365"/>
    </location>
</feature>
<dbReference type="AlphaFoldDB" id="A0AAN7MHP5"/>
<organism evidence="2 3">
    <name type="scientific">Mycteria americana</name>
    <name type="common">Wood stork</name>
    <dbReference type="NCBI Taxonomy" id="33587"/>
    <lineage>
        <taxon>Eukaryota</taxon>
        <taxon>Metazoa</taxon>
        <taxon>Chordata</taxon>
        <taxon>Craniata</taxon>
        <taxon>Vertebrata</taxon>
        <taxon>Euteleostomi</taxon>
        <taxon>Archelosauria</taxon>
        <taxon>Archosauria</taxon>
        <taxon>Dinosauria</taxon>
        <taxon>Saurischia</taxon>
        <taxon>Theropoda</taxon>
        <taxon>Coelurosauria</taxon>
        <taxon>Aves</taxon>
        <taxon>Neognathae</taxon>
        <taxon>Neoaves</taxon>
        <taxon>Aequornithes</taxon>
        <taxon>Ciconiiformes</taxon>
        <taxon>Ciconiidae</taxon>
        <taxon>Mycteria</taxon>
    </lineage>
</organism>
<evidence type="ECO:0000313" key="3">
    <source>
        <dbReference type="Proteomes" id="UP001333110"/>
    </source>
</evidence>
<dbReference type="Proteomes" id="UP001333110">
    <property type="component" value="Unassembled WGS sequence"/>
</dbReference>
<feature type="region of interest" description="Disordered" evidence="1">
    <location>
        <begin position="349"/>
        <end position="372"/>
    </location>
</feature>
<sequence length="372" mass="41534">MVRGSGCQRGHSACVTGAQLKLNRVELGDTEAIGAKKETPVKPLKAQKGCSSVKETRTTAQLKCLYTIARSVGNKQEELEAIVHQENDDMVAIRETWWDDSHNRSASTDGYKLFRRDKRGRRGGGVALYVRECLDSLGLDDGDERVECLWRRTCEPCDEKLAAHGLDGCTLRWVKNWLDGWAQRVVGSVLRPLLFTIFINDLDEGIECTLSKFADDTKLCGSVDLLEGRKALQRDLDRLDRWAGANCVGFNKAQCQVLHLGHSVLVSAEIELIFFIVAAGIPLKGLWSKDKSTLDKVHLEASVAVDEVHAAAGTRRSISGCGRSPCCSRYTSKHQWLWMKSMLQQELLQPEPPEPMEEKPYKKQCECSNDLT</sequence>
<dbReference type="InterPro" id="IPR036691">
    <property type="entry name" value="Endo/exonu/phosph_ase_sf"/>
</dbReference>
<gene>
    <name evidence="2" type="ORF">QYF61_025754</name>
</gene>
<evidence type="ECO:0008006" key="4">
    <source>
        <dbReference type="Google" id="ProtNLM"/>
    </source>
</evidence>
<name>A0AAN7MHP5_MYCAM</name>
<dbReference type="EMBL" id="JAUNZN010000049">
    <property type="protein sequence ID" value="KAK4805887.1"/>
    <property type="molecule type" value="Genomic_DNA"/>
</dbReference>
<proteinExistence type="predicted"/>
<keyword evidence="3" id="KW-1185">Reference proteome</keyword>
<dbReference type="PANTHER" id="PTHR33332">
    <property type="entry name" value="REVERSE TRANSCRIPTASE DOMAIN-CONTAINING PROTEIN"/>
    <property type="match status" value="1"/>
</dbReference>
<evidence type="ECO:0000256" key="1">
    <source>
        <dbReference type="SAM" id="MobiDB-lite"/>
    </source>
</evidence>
<protein>
    <recommendedName>
        <fullName evidence="4">Reverse transcriptase</fullName>
    </recommendedName>
</protein>
<accession>A0AAN7MHP5</accession>
<comment type="caution">
    <text evidence="2">The sequence shown here is derived from an EMBL/GenBank/DDBJ whole genome shotgun (WGS) entry which is preliminary data.</text>
</comment>